<dbReference type="Pfam" id="PF10502">
    <property type="entry name" value="Peptidase_S26"/>
    <property type="match status" value="1"/>
</dbReference>
<dbReference type="CDD" id="cd06530">
    <property type="entry name" value="S26_SPase_I"/>
    <property type="match status" value="1"/>
</dbReference>
<organism evidence="11 12">
    <name type="scientific">Cellvibrio fibrivorans</name>
    <dbReference type="NCBI Taxonomy" id="126350"/>
    <lineage>
        <taxon>Bacteria</taxon>
        <taxon>Pseudomonadati</taxon>
        <taxon>Pseudomonadota</taxon>
        <taxon>Gammaproteobacteria</taxon>
        <taxon>Cellvibrionales</taxon>
        <taxon>Cellvibrionaceae</taxon>
        <taxon>Cellvibrio</taxon>
    </lineage>
</organism>
<dbReference type="NCBIfam" id="TIGR02227">
    <property type="entry name" value="sigpep_I_bact"/>
    <property type="match status" value="1"/>
</dbReference>
<feature type="signal peptide" evidence="9">
    <location>
        <begin position="1"/>
        <end position="26"/>
    </location>
</feature>
<comment type="catalytic activity">
    <reaction evidence="1 7">
        <text>Cleavage of hydrophobic, N-terminal signal or leader sequences from secreted and periplasmic proteins.</text>
        <dbReference type="EC" id="3.4.21.89"/>
    </reaction>
</comment>
<evidence type="ECO:0000256" key="6">
    <source>
        <dbReference type="ARBA" id="ARBA00022801"/>
    </source>
</evidence>
<evidence type="ECO:0000313" key="12">
    <source>
        <dbReference type="Proteomes" id="UP001253595"/>
    </source>
</evidence>
<dbReference type="PANTHER" id="PTHR43390:SF1">
    <property type="entry name" value="CHLOROPLAST PROCESSING PEPTIDASE"/>
    <property type="match status" value="1"/>
</dbReference>
<dbReference type="Gene3D" id="2.10.109.10">
    <property type="entry name" value="Umud Fragment, subunit A"/>
    <property type="match status" value="1"/>
</dbReference>
<dbReference type="PANTHER" id="PTHR43390">
    <property type="entry name" value="SIGNAL PEPTIDASE I"/>
    <property type="match status" value="1"/>
</dbReference>
<dbReference type="GO" id="GO:0009003">
    <property type="term" value="F:signal peptidase activity"/>
    <property type="evidence" value="ECO:0007669"/>
    <property type="project" value="UniProtKB-EC"/>
</dbReference>
<protein>
    <recommendedName>
        <fullName evidence="4 7">Signal peptidase I</fullName>
        <ecNumber evidence="3 7">3.4.21.89</ecNumber>
    </recommendedName>
</protein>
<keyword evidence="12" id="KW-1185">Reference proteome</keyword>
<evidence type="ECO:0000256" key="8">
    <source>
        <dbReference type="RuleBase" id="RU362042"/>
    </source>
</evidence>
<dbReference type="PROSITE" id="PS00501">
    <property type="entry name" value="SPASE_I_1"/>
    <property type="match status" value="1"/>
</dbReference>
<evidence type="ECO:0000256" key="1">
    <source>
        <dbReference type="ARBA" id="ARBA00000677"/>
    </source>
</evidence>
<dbReference type="PROSITE" id="PS00760">
    <property type="entry name" value="SPASE_I_2"/>
    <property type="match status" value="1"/>
</dbReference>
<dbReference type="InterPro" id="IPR019758">
    <property type="entry name" value="Pept_S26A_signal_pept_1_CS"/>
</dbReference>
<sequence>MKHFWMENRSLFLFLALMFCFRSAIADWNDVPSGSMKPTLIEGDRIGLNKMAYDLRVPFTHISLYKIADPARGDIAVFDSKVADKRLVKRVIGVPGDTVAMQDNRLYINGTAITYTAATNGDWLEHLPGKHHIVRLDPNAKTYANFGPATVPANQYLMLGDNRDNSADSRVIGFVPRSEFVGRSRSVVMSLDYEDYFLPRAERFFHGLE</sequence>
<evidence type="ECO:0000256" key="7">
    <source>
        <dbReference type="RuleBase" id="RU003993"/>
    </source>
</evidence>
<proteinExistence type="inferred from homology"/>
<evidence type="ECO:0000256" key="2">
    <source>
        <dbReference type="ARBA" id="ARBA00009370"/>
    </source>
</evidence>
<keyword evidence="6 7" id="KW-0378">Hydrolase</keyword>
<keyword evidence="9" id="KW-0732">Signal</keyword>
<accession>A0ABU1V0K7</accession>
<reference evidence="11 12" key="1">
    <citation type="submission" date="2023-07" db="EMBL/GenBank/DDBJ databases">
        <title>Sorghum-associated microbial communities from plants grown in Nebraska, USA.</title>
        <authorList>
            <person name="Schachtman D."/>
        </authorList>
    </citation>
    <scope>NUCLEOTIDE SEQUENCE [LARGE SCALE GENOMIC DNA]</scope>
    <source>
        <strain evidence="11 12">BE190</strain>
    </source>
</reference>
<dbReference type="PRINTS" id="PR00727">
    <property type="entry name" value="LEADERPTASE"/>
</dbReference>
<name>A0ABU1V0K7_9GAMM</name>
<keyword evidence="5 7" id="KW-0645">Protease</keyword>
<evidence type="ECO:0000256" key="3">
    <source>
        <dbReference type="ARBA" id="ARBA00013208"/>
    </source>
</evidence>
<feature type="domain" description="Peptidase S26" evidence="10">
    <location>
        <begin position="10"/>
        <end position="188"/>
    </location>
</feature>
<dbReference type="EC" id="3.4.21.89" evidence="3 7"/>
<evidence type="ECO:0000313" key="11">
    <source>
        <dbReference type="EMBL" id="MDR7090977.1"/>
    </source>
</evidence>
<evidence type="ECO:0000259" key="10">
    <source>
        <dbReference type="Pfam" id="PF10502"/>
    </source>
</evidence>
<dbReference type="InterPro" id="IPR019757">
    <property type="entry name" value="Pept_S26A_signal_pept_1_Lys-AS"/>
</dbReference>
<dbReference type="SUPFAM" id="SSF51306">
    <property type="entry name" value="LexA/Signal peptidase"/>
    <property type="match status" value="1"/>
</dbReference>
<dbReference type="InterPro" id="IPR019756">
    <property type="entry name" value="Pept_S26A_signal_pept_1_Ser-AS"/>
</dbReference>
<comment type="caution">
    <text evidence="11">The sequence shown here is derived from an EMBL/GenBank/DDBJ whole genome shotgun (WGS) entry which is preliminary data.</text>
</comment>
<dbReference type="Proteomes" id="UP001253595">
    <property type="component" value="Unassembled WGS sequence"/>
</dbReference>
<dbReference type="PROSITE" id="PS00761">
    <property type="entry name" value="SPASE_I_3"/>
    <property type="match status" value="1"/>
</dbReference>
<comment type="subcellular location">
    <subcellularLocation>
        <location evidence="8">Membrane</location>
        <topology evidence="8">Multi-pass membrane protein</topology>
    </subcellularLocation>
</comment>
<gene>
    <name evidence="11" type="ORF">J2X05_003003</name>
</gene>
<dbReference type="InterPro" id="IPR036286">
    <property type="entry name" value="LexA/Signal_pep-like_sf"/>
</dbReference>
<dbReference type="InterPro" id="IPR019533">
    <property type="entry name" value="Peptidase_S26"/>
</dbReference>
<dbReference type="EMBL" id="JAVDVX010000005">
    <property type="protein sequence ID" value="MDR7090977.1"/>
    <property type="molecule type" value="Genomic_DNA"/>
</dbReference>
<evidence type="ECO:0000256" key="5">
    <source>
        <dbReference type="ARBA" id="ARBA00022670"/>
    </source>
</evidence>
<evidence type="ECO:0000256" key="4">
    <source>
        <dbReference type="ARBA" id="ARBA00019232"/>
    </source>
</evidence>
<comment type="similarity">
    <text evidence="2 8">Belongs to the peptidase S26 family.</text>
</comment>
<dbReference type="InterPro" id="IPR000223">
    <property type="entry name" value="Pept_S26A_signal_pept_1"/>
</dbReference>
<feature type="chain" id="PRO_5045999776" description="Signal peptidase I" evidence="9">
    <location>
        <begin position="27"/>
        <end position="209"/>
    </location>
</feature>
<dbReference type="RefSeq" id="WP_310073734.1">
    <property type="nucleotide sequence ID" value="NZ_JAVDVX010000005.1"/>
</dbReference>
<evidence type="ECO:0000256" key="9">
    <source>
        <dbReference type="SAM" id="SignalP"/>
    </source>
</evidence>